<evidence type="ECO:0000256" key="5">
    <source>
        <dbReference type="ARBA" id="ARBA00023004"/>
    </source>
</evidence>
<keyword evidence="7" id="KW-1015">Disulfide bond</keyword>
<keyword evidence="4" id="KW-0479">Metal-binding</keyword>
<accession>A0ABP5P8D5</accession>
<evidence type="ECO:0000259" key="11">
    <source>
        <dbReference type="PROSITE" id="PS51296"/>
    </source>
</evidence>
<keyword evidence="5" id="KW-0408">Iron</keyword>
<feature type="region of interest" description="Disordered" evidence="10">
    <location>
        <begin position="47"/>
        <end position="80"/>
    </location>
</feature>
<evidence type="ECO:0000256" key="2">
    <source>
        <dbReference type="ARBA" id="ARBA00015816"/>
    </source>
</evidence>
<dbReference type="InterPro" id="IPR005805">
    <property type="entry name" value="Rieske_Fe-S_prot_C"/>
</dbReference>
<proteinExistence type="predicted"/>
<evidence type="ECO:0000256" key="8">
    <source>
        <dbReference type="ARBA" id="ARBA00029586"/>
    </source>
</evidence>
<dbReference type="CDD" id="cd03467">
    <property type="entry name" value="Rieske"/>
    <property type="match status" value="1"/>
</dbReference>
<dbReference type="SUPFAM" id="SSF50022">
    <property type="entry name" value="ISP domain"/>
    <property type="match status" value="1"/>
</dbReference>
<evidence type="ECO:0000256" key="9">
    <source>
        <dbReference type="ARBA" id="ARBA00034078"/>
    </source>
</evidence>
<dbReference type="InterPro" id="IPR017941">
    <property type="entry name" value="Rieske_2Fe-2S"/>
</dbReference>
<keyword evidence="6" id="KW-0411">Iron-sulfur</keyword>
<comment type="function">
    <text evidence="1">Iron-sulfur subunit of the cytochrome bc1 complex, an essential component of the respiratory electron transport chain required for ATP synthesis. The bc1 complex catalyzes the oxidation of menaquinol and the reduction of cytochrome c in the respiratory chain. The bc1 complex operates through a Q-cycle mechanism that couples electron transfer to generation of the proton gradient that drives ATP synthesis.</text>
</comment>
<gene>
    <name evidence="12" type="ORF">GCM10009850_034620</name>
</gene>
<dbReference type="EMBL" id="BAAAQX010000007">
    <property type="protein sequence ID" value="GAA2208004.1"/>
    <property type="molecule type" value="Genomic_DNA"/>
</dbReference>
<evidence type="ECO:0000313" key="13">
    <source>
        <dbReference type="Proteomes" id="UP001499843"/>
    </source>
</evidence>
<comment type="caution">
    <text evidence="12">The sequence shown here is derived from an EMBL/GenBank/DDBJ whole genome shotgun (WGS) entry which is preliminary data.</text>
</comment>
<reference evidence="13" key="1">
    <citation type="journal article" date="2019" name="Int. J. Syst. Evol. Microbiol.">
        <title>The Global Catalogue of Microorganisms (GCM) 10K type strain sequencing project: providing services to taxonomists for standard genome sequencing and annotation.</title>
        <authorList>
            <consortium name="The Broad Institute Genomics Platform"/>
            <consortium name="The Broad Institute Genome Sequencing Center for Infectious Disease"/>
            <person name="Wu L."/>
            <person name="Ma J."/>
        </authorList>
    </citation>
    <scope>NUCLEOTIDE SEQUENCE [LARGE SCALE GENOMIC DNA]</scope>
    <source>
        <strain evidence="13">JCM 16114</strain>
    </source>
</reference>
<dbReference type="InterPro" id="IPR036922">
    <property type="entry name" value="Rieske_2Fe-2S_sf"/>
</dbReference>
<name>A0ABP5P8D5_9ACTN</name>
<dbReference type="InterPro" id="IPR014349">
    <property type="entry name" value="Rieske_Fe-S_prot"/>
</dbReference>
<evidence type="ECO:0000256" key="6">
    <source>
        <dbReference type="ARBA" id="ARBA00023014"/>
    </source>
</evidence>
<sequence>MNFSPWFAWVSCMADDLQSRRAVFASVGAGGLALAITACSGGTDTATTAGTATQSSTESSAPQSSAPQSSAPQAGGALAKTADIPVGGGTVFKDQKVVVTQPTAGEFKAFSAICTHKGCPVGSVEGDAIVCPCHNSKFAITDGSVTAGPAEQPLAAQQIKVENDQIMLA</sequence>
<keyword evidence="13" id="KW-1185">Reference proteome</keyword>
<dbReference type="PANTHER" id="PTHR10134">
    <property type="entry name" value="CYTOCHROME B-C1 COMPLEX SUBUNIT RIESKE, MITOCHONDRIAL"/>
    <property type="match status" value="1"/>
</dbReference>
<protein>
    <recommendedName>
        <fullName evidence="2">Cytochrome bc1 complex Rieske iron-sulfur subunit</fullName>
    </recommendedName>
    <alternativeName>
        <fullName evidence="8">Cytochrome bc1 reductase complex subunit QcrA</fullName>
    </alternativeName>
</protein>
<evidence type="ECO:0000256" key="3">
    <source>
        <dbReference type="ARBA" id="ARBA00022714"/>
    </source>
</evidence>
<keyword evidence="3" id="KW-0001">2Fe-2S</keyword>
<dbReference type="Pfam" id="PF00355">
    <property type="entry name" value="Rieske"/>
    <property type="match status" value="1"/>
</dbReference>
<evidence type="ECO:0000256" key="1">
    <source>
        <dbReference type="ARBA" id="ARBA00002494"/>
    </source>
</evidence>
<dbReference type="PROSITE" id="PS51296">
    <property type="entry name" value="RIESKE"/>
    <property type="match status" value="1"/>
</dbReference>
<comment type="cofactor">
    <cofactor evidence="9">
        <name>[2Fe-2S] cluster</name>
        <dbReference type="ChEBI" id="CHEBI:190135"/>
    </cofactor>
</comment>
<organism evidence="12 13">
    <name type="scientific">Nonomuraea monospora</name>
    <dbReference type="NCBI Taxonomy" id="568818"/>
    <lineage>
        <taxon>Bacteria</taxon>
        <taxon>Bacillati</taxon>
        <taxon>Actinomycetota</taxon>
        <taxon>Actinomycetes</taxon>
        <taxon>Streptosporangiales</taxon>
        <taxon>Streptosporangiaceae</taxon>
        <taxon>Nonomuraea</taxon>
    </lineage>
</organism>
<evidence type="ECO:0000256" key="7">
    <source>
        <dbReference type="ARBA" id="ARBA00023157"/>
    </source>
</evidence>
<evidence type="ECO:0000256" key="10">
    <source>
        <dbReference type="SAM" id="MobiDB-lite"/>
    </source>
</evidence>
<dbReference type="Gene3D" id="2.102.10.10">
    <property type="entry name" value="Rieske [2Fe-2S] iron-sulphur domain"/>
    <property type="match status" value="1"/>
</dbReference>
<dbReference type="Proteomes" id="UP001499843">
    <property type="component" value="Unassembled WGS sequence"/>
</dbReference>
<dbReference type="PRINTS" id="PR00162">
    <property type="entry name" value="RIESKE"/>
</dbReference>
<feature type="domain" description="Rieske" evidence="11">
    <location>
        <begin position="76"/>
        <end position="168"/>
    </location>
</feature>
<evidence type="ECO:0000256" key="4">
    <source>
        <dbReference type="ARBA" id="ARBA00022723"/>
    </source>
</evidence>
<feature type="compositionally biased region" description="Low complexity" evidence="10">
    <location>
        <begin position="47"/>
        <end position="77"/>
    </location>
</feature>
<evidence type="ECO:0000313" key="12">
    <source>
        <dbReference type="EMBL" id="GAA2208004.1"/>
    </source>
</evidence>